<feature type="chain" id="PRO_5034534257" description="RlpA-like protein double-psi beta-barrel domain-containing protein" evidence="3">
    <location>
        <begin position="23"/>
        <end position="169"/>
    </location>
</feature>
<feature type="region of interest" description="Disordered" evidence="2">
    <location>
        <begin position="128"/>
        <end position="169"/>
    </location>
</feature>
<reference evidence="4" key="1">
    <citation type="submission" date="2021-03" db="EMBL/GenBank/DDBJ databases">
        <authorList>
            <person name="Tagirdzhanova G."/>
        </authorList>
    </citation>
    <scope>NUCLEOTIDE SEQUENCE</scope>
</reference>
<dbReference type="CDD" id="cd22191">
    <property type="entry name" value="DPBB_RlpA_EXP_N-like"/>
    <property type="match status" value="1"/>
</dbReference>
<accession>A0A8H3PHG8</accession>
<keyword evidence="1 3" id="KW-0732">Signal</keyword>
<comment type="caution">
    <text evidence="4">The sequence shown here is derived from an EMBL/GenBank/DDBJ whole genome shotgun (WGS) entry which is preliminary data.</text>
</comment>
<dbReference type="EMBL" id="CAJPDR010000601">
    <property type="protein sequence ID" value="CAF9940415.1"/>
    <property type="molecule type" value="Genomic_DNA"/>
</dbReference>
<dbReference type="OrthoDB" id="623670at2759"/>
<dbReference type="PANTHER" id="PTHR31836">
    <property type="match status" value="1"/>
</dbReference>
<proteinExistence type="predicted"/>
<evidence type="ECO:0000256" key="1">
    <source>
        <dbReference type="ARBA" id="ARBA00022729"/>
    </source>
</evidence>
<evidence type="ECO:0000256" key="3">
    <source>
        <dbReference type="SAM" id="SignalP"/>
    </source>
</evidence>
<evidence type="ECO:0000313" key="5">
    <source>
        <dbReference type="Proteomes" id="UP000664203"/>
    </source>
</evidence>
<dbReference type="Proteomes" id="UP000664203">
    <property type="component" value="Unassembled WGS sequence"/>
</dbReference>
<evidence type="ECO:0000313" key="4">
    <source>
        <dbReference type="EMBL" id="CAF9940415.1"/>
    </source>
</evidence>
<dbReference type="AlphaFoldDB" id="A0A8H3PHG8"/>
<keyword evidence="5" id="KW-1185">Reference proteome</keyword>
<dbReference type="InterPro" id="IPR036908">
    <property type="entry name" value="RlpA-like_sf"/>
</dbReference>
<dbReference type="InterPro" id="IPR051477">
    <property type="entry name" value="Expansin_CellWall"/>
</dbReference>
<sequence>MKARALALSALSLTISIPLATAYSGDMTFYTPAYSPQGSSCDMAAAPGEPIVAISHLMMNNGANPNANPLCGTTISIYNPYNQQTVPNVKIVDTCMGCDEESIDVNVELFEALGFDQAVGRVQGMDWGGSAVGGKKEKKKKRGLEPLGVGAVVEKRVPGHPHGRRGEEA</sequence>
<name>A0A8H3PHG8_9LECA</name>
<dbReference type="PANTHER" id="PTHR31836:SF21">
    <property type="entry name" value="EXPANSIN-LIKE PROTEIN 7"/>
    <property type="match status" value="1"/>
</dbReference>
<protein>
    <recommendedName>
        <fullName evidence="6">RlpA-like protein double-psi beta-barrel domain-containing protein</fullName>
    </recommendedName>
</protein>
<organism evidence="4 5">
    <name type="scientific">Alectoria fallacina</name>
    <dbReference type="NCBI Taxonomy" id="1903189"/>
    <lineage>
        <taxon>Eukaryota</taxon>
        <taxon>Fungi</taxon>
        <taxon>Dikarya</taxon>
        <taxon>Ascomycota</taxon>
        <taxon>Pezizomycotina</taxon>
        <taxon>Lecanoromycetes</taxon>
        <taxon>OSLEUM clade</taxon>
        <taxon>Lecanoromycetidae</taxon>
        <taxon>Lecanorales</taxon>
        <taxon>Lecanorineae</taxon>
        <taxon>Parmeliaceae</taxon>
        <taxon>Alectoria</taxon>
    </lineage>
</organism>
<feature type="signal peptide" evidence="3">
    <location>
        <begin position="1"/>
        <end position="22"/>
    </location>
</feature>
<evidence type="ECO:0008006" key="6">
    <source>
        <dbReference type="Google" id="ProtNLM"/>
    </source>
</evidence>
<gene>
    <name evidence="4" type="ORF">ALECFALPRED_008661</name>
</gene>
<dbReference type="Gene3D" id="2.40.40.10">
    <property type="entry name" value="RlpA-like domain"/>
    <property type="match status" value="1"/>
</dbReference>
<dbReference type="SUPFAM" id="SSF50685">
    <property type="entry name" value="Barwin-like endoglucanases"/>
    <property type="match status" value="1"/>
</dbReference>
<evidence type="ECO:0000256" key="2">
    <source>
        <dbReference type="SAM" id="MobiDB-lite"/>
    </source>
</evidence>